<dbReference type="InterPro" id="IPR046129">
    <property type="entry name" value="DUF6126"/>
</dbReference>
<keyword evidence="2" id="KW-0472">Membrane</keyword>
<evidence type="ECO:0000256" key="2">
    <source>
        <dbReference type="SAM" id="Phobius"/>
    </source>
</evidence>
<accession>A0ABN3WZ60</accession>
<evidence type="ECO:0000313" key="4">
    <source>
        <dbReference type="Proteomes" id="UP001501102"/>
    </source>
</evidence>
<name>A0ABN3WZ60_STRTU</name>
<keyword evidence="2" id="KW-0812">Transmembrane</keyword>
<keyword evidence="2" id="KW-1133">Transmembrane helix</keyword>
<dbReference type="Pfam" id="PF19621">
    <property type="entry name" value="DUF6126"/>
    <property type="match status" value="1"/>
</dbReference>
<protein>
    <recommendedName>
        <fullName evidence="5">Small hydrophobic protein</fullName>
    </recommendedName>
</protein>
<comment type="caution">
    <text evidence="3">The sequence shown here is derived from an EMBL/GenBank/DDBJ whole genome shotgun (WGS) entry which is preliminary data.</text>
</comment>
<organism evidence="3 4">
    <name type="scientific">Streptomyces thioluteus</name>
    <dbReference type="NCBI Taxonomy" id="66431"/>
    <lineage>
        <taxon>Bacteria</taxon>
        <taxon>Bacillati</taxon>
        <taxon>Actinomycetota</taxon>
        <taxon>Actinomycetes</taxon>
        <taxon>Kitasatosporales</taxon>
        <taxon>Streptomycetaceae</taxon>
        <taxon>Streptomyces</taxon>
    </lineage>
</organism>
<reference evidence="3 4" key="1">
    <citation type="journal article" date="2019" name="Int. J. Syst. Evol. Microbiol.">
        <title>The Global Catalogue of Microorganisms (GCM) 10K type strain sequencing project: providing services to taxonomists for standard genome sequencing and annotation.</title>
        <authorList>
            <consortium name="The Broad Institute Genomics Platform"/>
            <consortium name="The Broad Institute Genome Sequencing Center for Infectious Disease"/>
            <person name="Wu L."/>
            <person name="Ma J."/>
        </authorList>
    </citation>
    <scope>NUCLEOTIDE SEQUENCE [LARGE SCALE GENOMIC DNA]</scope>
    <source>
        <strain evidence="3 4">JCM 4087</strain>
    </source>
</reference>
<evidence type="ECO:0000313" key="3">
    <source>
        <dbReference type="EMBL" id="GAA2929784.1"/>
    </source>
</evidence>
<dbReference type="RefSeq" id="WP_344963349.1">
    <property type="nucleotide sequence ID" value="NZ_BAAAXZ010000103.1"/>
</dbReference>
<dbReference type="Proteomes" id="UP001501102">
    <property type="component" value="Unassembled WGS sequence"/>
</dbReference>
<proteinExistence type="predicted"/>
<dbReference type="EMBL" id="BAAAXZ010000103">
    <property type="protein sequence ID" value="GAA2929784.1"/>
    <property type="molecule type" value="Genomic_DNA"/>
</dbReference>
<keyword evidence="4" id="KW-1185">Reference proteome</keyword>
<evidence type="ECO:0008006" key="5">
    <source>
        <dbReference type="Google" id="ProtNLM"/>
    </source>
</evidence>
<evidence type="ECO:0000256" key="1">
    <source>
        <dbReference type="SAM" id="MobiDB-lite"/>
    </source>
</evidence>
<sequence>MSDTVEPIAAHDTGSAAAAKKTDIEDRTPRGIVFRAFVYLVAVHFIAGFFFLLFYLGGG</sequence>
<gene>
    <name evidence="3" type="ORF">GCM10020221_27020</name>
</gene>
<feature type="region of interest" description="Disordered" evidence="1">
    <location>
        <begin position="1"/>
        <end position="22"/>
    </location>
</feature>
<feature type="transmembrane region" description="Helical" evidence="2">
    <location>
        <begin position="36"/>
        <end position="56"/>
    </location>
</feature>